<evidence type="ECO:0000313" key="7">
    <source>
        <dbReference type="EMBL" id="EMF10282.1"/>
    </source>
</evidence>
<reference evidence="7 8" key="1">
    <citation type="journal article" date="2012" name="PLoS Pathog.">
        <title>Diverse lifestyles and strategies of plant pathogenesis encoded in the genomes of eighteen Dothideomycetes fungi.</title>
        <authorList>
            <person name="Ohm R.A."/>
            <person name="Feau N."/>
            <person name="Henrissat B."/>
            <person name="Schoch C.L."/>
            <person name="Horwitz B.A."/>
            <person name="Barry K.W."/>
            <person name="Condon B.J."/>
            <person name="Copeland A.C."/>
            <person name="Dhillon B."/>
            <person name="Glaser F."/>
            <person name="Hesse C.N."/>
            <person name="Kosti I."/>
            <person name="LaButti K."/>
            <person name="Lindquist E.A."/>
            <person name="Lucas S."/>
            <person name="Salamov A.A."/>
            <person name="Bradshaw R.E."/>
            <person name="Ciuffetti L."/>
            <person name="Hamelin R.C."/>
            <person name="Kema G.H.J."/>
            <person name="Lawrence C."/>
            <person name="Scott J.A."/>
            <person name="Spatafora J.W."/>
            <person name="Turgeon B.G."/>
            <person name="de Wit P.J.G.M."/>
            <person name="Zhong S."/>
            <person name="Goodwin S.B."/>
            <person name="Grigoriev I.V."/>
        </authorList>
    </citation>
    <scope>NUCLEOTIDE SEQUENCE [LARGE SCALE GENOMIC DNA]</scope>
    <source>
        <strain evidence="7 8">SO2202</strain>
    </source>
</reference>
<dbReference type="EMBL" id="KB456268">
    <property type="protein sequence ID" value="EMF10282.1"/>
    <property type="molecule type" value="Genomic_DNA"/>
</dbReference>
<dbReference type="PANTHER" id="PTHR23023">
    <property type="entry name" value="DIMETHYLANILINE MONOOXYGENASE"/>
    <property type="match status" value="1"/>
</dbReference>
<dbReference type="InterPro" id="IPR050346">
    <property type="entry name" value="FMO-like"/>
</dbReference>
<sequence length="476" mass="54406">MRIPQTKPYLEEEEEEEETEEERGRKGKGKGRGGDVLTPVYSRLETNIPRDLMGFSDLAWKNDLQLFPKHEDVLQYLKEYAEDVLQIPGLVECGVKVVSVELVPTEKENSRGKWEVTTTKSFQQDDQEGEEESKTEIFDAVICASGHYDVPYIPSVPGIEAWNAQYPNRITHSKFYRLPENYTGKKVIVVGNSASGVDIGAQVAKCCKGRLIMSSRSESFLKVPDTAAAAKAKEEQRYIGKPEIVEYLLDDEEEKEEGKRSVKFSDGTIESHIDAIIYCTGYFYSYPFLEKQKKKKNKTKTPPLHPPVTTTGERVENLFQHIFYRPQPTLSFVGLNQKVIPFPMAQAQAAVIARVLSGRLALPDESVMKEWEEETLQMNGSGRGFHVFAFPKDAEHLNFLHDWAMSAQQQQQQRREVGKAPPVCGEKLYWIRERFPSIKKAFADCGEERHQVRSLEEIGYDFLKWKEEQKKGEHVL</sequence>
<organism evidence="7 8">
    <name type="scientific">Sphaerulina musiva (strain SO2202)</name>
    <name type="common">Poplar stem canker fungus</name>
    <name type="synonym">Septoria musiva</name>
    <dbReference type="NCBI Taxonomy" id="692275"/>
    <lineage>
        <taxon>Eukaryota</taxon>
        <taxon>Fungi</taxon>
        <taxon>Dikarya</taxon>
        <taxon>Ascomycota</taxon>
        <taxon>Pezizomycotina</taxon>
        <taxon>Dothideomycetes</taxon>
        <taxon>Dothideomycetidae</taxon>
        <taxon>Mycosphaerellales</taxon>
        <taxon>Mycosphaerellaceae</taxon>
        <taxon>Sphaerulina</taxon>
    </lineage>
</organism>
<dbReference type="GO" id="GO:0050660">
    <property type="term" value="F:flavin adenine dinucleotide binding"/>
    <property type="evidence" value="ECO:0007669"/>
    <property type="project" value="InterPro"/>
</dbReference>
<dbReference type="STRING" id="692275.M3CCY8"/>
<dbReference type="RefSeq" id="XP_016758403.1">
    <property type="nucleotide sequence ID" value="XM_016910558.1"/>
</dbReference>
<name>M3CCY8_SPHMS</name>
<dbReference type="GO" id="GO:0004499">
    <property type="term" value="F:N,N-dimethylaniline monooxygenase activity"/>
    <property type="evidence" value="ECO:0007669"/>
    <property type="project" value="InterPro"/>
</dbReference>
<dbReference type="PRINTS" id="PR00370">
    <property type="entry name" value="FMOXYGENASE"/>
</dbReference>
<proteinExistence type="inferred from homology"/>
<dbReference type="OMA" id="WFGQSHT"/>
<keyword evidence="3" id="KW-0274">FAD</keyword>
<dbReference type="InterPro" id="IPR020946">
    <property type="entry name" value="Flavin_mOase-like"/>
</dbReference>
<dbReference type="OrthoDB" id="66881at2759"/>
<dbReference type="Pfam" id="PF00743">
    <property type="entry name" value="FMO-like"/>
    <property type="match status" value="2"/>
</dbReference>
<dbReference type="HOGENOM" id="CLU_006909_5_0_1"/>
<evidence type="ECO:0000313" key="8">
    <source>
        <dbReference type="Proteomes" id="UP000016931"/>
    </source>
</evidence>
<protein>
    <submittedName>
        <fullName evidence="7">FAD/NAD(P)-binding domain-containing protein</fullName>
    </submittedName>
</protein>
<evidence type="ECO:0000256" key="4">
    <source>
        <dbReference type="ARBA" id="ARBA00022857"/>
    </source>
</evidence>
<evidence type="ECO:0000256" key="2">
    <source>
        <dbReference type="ARBA" id="ARBA00022630"/>
    </source>
</evidence>
<dbReference type="Gene3D" id="3.50.50.60">
    <property type="entry name" value="FAD/NAD(P)-binding domain"/>
    <property type="match status" value="2"/>
</dbReference>
<evidence type="ECO:0000256" key="5">
    <source>
        <dbReference type="ARBA" id="ARBA00023002"/>
    </source>
</evidence>
<dbReference type="GO" id="GO:0050661">
    <property type="term" value="F:NADP binding"/>
    <property type="evidence" value="ECO:0007669"/>
    <property type="project" value="InterPro"/>
</dbReference>
<keyword evidence="2" id="KW-0285">Flavoprotein</keyword>
<evidence type="ECO:0000256" key="1">
    <source>
        <dbReference type="ARBA" id="ARBA00009183"/>
    </source>
</evidence>
<evidence type="ECO:0000256" key="6">
    <source>
        <dbReference type="SAM" id="MobiDB-lite"/>
    </source>
</evidence>
<dbReference type="GeneID" id="27907695"/>
<dbReference type="eggNOG" id="KOG1399">
    <property type="taxonomic scope" value="Eukaryota"/>
</dbReference>
<evidence type="ECO:0000256" key="3">
    <source>
        <dbReference type="ARBA" id="ARBA00022827"/>
    </source>
</evidence>
<dbReference type="InterPro" id="IPR036188">
    <property type="entry name" value="FAD/NAD-bd_sf"/>
</dbReference>
<keyword evidence="8" id="KW-1185">Reference proteome</keyword>
<dbReference type="Proteomes" id="UP000016931">
    <property type="component" value="Unassembled WGS sequence"/>
</dbReference>
<accession>M3CCY8</accession>
<keyword evidence="4" id="KW-0521">NADP</keyword>
<gene>
    <name evidence="7" type="ORF">SEPMUDRAFT_91535</name>
</gene>
<dbReference type="InterPro" id="IPR000960">
    <property type="entry name" value="Flavin_mOase"/>
</dbReference>
<keyword evidence="5" id="KW-0560">Oxidoreductase</keyword>
<dbReference type="AlphaFoldDB" id="M3CCY8"/>
<comment type="similarity">
    <text evidence="1">Belongs to the FMO family.</text>
</comment>
<feature type="compositionally biased region" description="Acidic residues" evidence="6">
    <location>
        <begin position="11"/>
        <end position="21"/>
    </location>
</feature>
<feature type="region of interest" description="Disordered" evidence="6">
    <location>
        <begin position="1"/>
        <end position="37"/>
    </location>
</feature>
<dbReference type="SUPFAM" id="SSF51905">
    <property type="entry name" value="FAD/NAD(P)-binding domain"/>
    <property type="match status" value="2"/>
</dbReference>